<name>A0A1F7X6N1_9BACT</name>
<evidence type="ECO:0000313" key="2">
    <source>
        <dbReference type="EMBL" id="OGM10641.1"/>
    </source>
</evidence>
<keyword evidence="1" id="KW-0175">Coiled coil</keyword>
<feature type="coiled-coil region" evidence="1">
    <location>
        <begin position="53"/>
        <end position="80"/>
    </location>
</feature>
<accession>A0A1F7X6N1</accession>
<evidence type="ECO:0000256" key="1">
    <source>
        <dbReference type="SAM" id="Coils"/>
    </source>
</evidence>
<evidence type="ECO:0008006" key="4">
    <source>
        <dbReference type="Google" id="ProtNLM"/>
    </source>
</evidence>
<evidence type="ECO:0000313" key="3">
    <source>
        <dbReference type="Proteomes" id="UP000176939"/>
    </source>
</evidence>
<dbReference type="Proteomes" id="UP000176939">
    <property type="component" value="Unassembled WGS sequence"/>
</dbReference>
<protein>
    <recommendedName>
        <fullName evidence="4">DUF2158 domain-containing protein</fullName>
    </recommendedName>
</protein>
<dbReference type="AlphaFoldDB" id="A0A1F7X6N1"/>
<gene>
    <name evidence="2" type="ORF">A2Z67_00095</name>
</gene>
<dbReference type="EMBL" id="MGFQ01000003">
    <property type="protein sequence ID" value="OGM10641.1"/>
    <property type="molecule type" value="Genomic_DNA"/>
</dbReference>
<reference evidence="2 3" key="1">
    <citation type="journal article" date="2016" name="Nat. Commun.">
        <title>Thousands of microbial genomes shed light on interconnected biogeochemical processes in an aquifer system.</title>
        <authorList>
            <person name="Anantharaman K."/>
            <person name="Brown C.T."/>
            <person name="Hug L.A."/>
            <person name="Sharon I."/>
            <person name="Castelle C.J."/>
            <person name="Probst A.J."/>
            <person name="Thomas B.C."/>
            <person name="Singh A."/>
            <person name="Wilkins M.J."/>
            <person name="Karaoz U."/>
            <person name="Brodie E.L."/>
            <person name="Williams K.H."/>
            <person name="Hubbard S.S."/>
            <person name="Banfield J.F."/>
        </authorList>
    </citation>
    <scope>NUCLEOTIDE SEQUENCE [LARGE SCALE GENOMIC DNA]</scope>
</reference>
<organism evidence="2 3">
    <name type="scientific">Candidatus Woesebacteria bacterium RBG_13_36_22</name>
    <dbReference type="NCBI Taxonomy" id="1802478"/>
    <lineage>
        <taxon>Bacteria</taxon>
        <taxon>Candidatus Woeseibacteriota</taxon>
    </lineage>
</organism>
<sequence length="80" mass="9346">MSLHLTPGDLVYRAFRPQKPGKVISVVSERLYFNMVSVIWINGETEILSEDSLQNFRELIADHERKLATHRNKLPKLERL</sequence>
<comment type="caution">
    <text evidence="2">The sequence shown here is derived from an EMBL/GenBank/DDBJ whole genome shotgun (WGS) entry which is preliminary data.</text>
</comment>
<proteinExistence type="predicted"/>